<evidence type="ECO:0000256" key="1">
    <source>
        <dbReference type="SAM" id="Phobius"/>
    </source>
</evidence>
<keyword evidence="1" id="KW-0472">Membrane</keyword>
<evidence type="ECO:0000313" key="4">
    <source>
        <dbReference type="Proteomes" id="UP000317977"/>
    </source>
</evidence>
<feature type="transmembrane region" description="Helical" evidence="1">
    <location>
        <begin position="90"/>
        <end position="107"/>
    </location>
</feature>
<keyword evidence="1" id="KW-0812">Transmembrane</keyword>
<keyword evidence="4" id="KW-1185">Reference proteome</keyword>
<evidence type="ECO:0000259" key="2">
    <source>
        <dbReference type="Pfam" id="PF04892"/>
    </source>
</evidence>
<name>A0A5C6ERI7_9BACT</name>
<feature type="transmembrane region" description="Helical" evidence="1">
    <location>
        <begin position="68"/>
        <end position="83"/>
    </location>
</feature>
<comment type="caution">
    <text evidence="3">The sequence shown here is derived from an EMBL/GenBank/DDBJ whole genome shotgun (WGS) entry which is preliminary data.</text>
</comment>
<dbReference type="AlphaFoldDB" id="A0A5C6ERI7"/>
<feature type="domain" description="VanZ-like" evidence="2">
    <location>
        <begin position="68"/>
        <end position="142"/>
    </location>
</feature>
<keyword evidence="1" id="KW-1133">Transmembrane helix</keyword>
<dbReference type="EMBL" id="SJPX01000003">
    <property type="protein sequence ID" value="TWU51652.1"/>
    <property type="molecule type" value="Genomic_DNA"/>
</dbReference>
<gene>
    <name evidence="3" type="ORF">Poly59_32460</name>
</gene>
<dbReference type="Pfam" id="PF04892">
    <property type="entry name" value="VanZ"/>
    <property type="match status" value="1"/>
</dbReference>
<feature type="transmembrane region" description="Helical" evidence="1">
    <location>
        <begin position="29"/>
        <end position="48"/>
    </location>
</feature>
<dbReference type="PANTHER" id="PTHR28008">
    <property type="entry name" value="DOMAIN PROTEIN, PUTATIVE (AFU_ORTHOLOGUE AFUA_3G10980)-RELATED"/>
    <property type="match status" value="1"/>
</dbReference>
<dbReference type="NCBIfam" id="NF037970">
    <property type="entry name" value="vanZ_1"/>
    <property type="match status" value="1"/>
</dbReference>
<dbReference type="InterPro" id="IPR006976">
    <property type="entry name" value="VanZ-like"/>
</dbReference>
<accession>A0A5C6ERI7</accession>
<dbReference type="PANTHER" id="PTHR28008:SF1">
    <property type="entry name" value="DOMAIN PROTEIN, PUTATIVE (AFU_ORTHOLOGUE AFUA_3G10980)-RELATED"/>
    <property type="match status" value="1"/>
</dbReference>
<organism evidence="3 4">
    <name type="scientific">Rubripirellula reticaptiva</name>
    <dbReference type="NCBI Taxonomy" id="2528013"/>
    <lineage>
        <taxon>Bacteria</taxon>
        <taxon>Pseudomonadati</taxon>
        <taxon>Planctomycetota</taxon>
        <taxon>Planctomycetia</taxon>
        <taxon>Pirellulales</taxon>
        <taxon>Pirellulaceae</taxon>
        <taxon>Rubripirellula</taxon>
    </lineage>
</organism>
<feature type="transmembrane region" description="Helical" evidence="1">
    <location>
        <begin position="127"/>
        <end position="146"/>
    </location>
</feature>
<protein>
    <submittedName>
        <fullName evidence="3">VanZ like family protein</fullName>
    </submittedName>
</protein>
<proteinExistence type="predicted"/>
<evidence type="ECO:0000313" key="3">
    <source>
        <dbReference type="EMBL" id="TWU51652.1"/>
    </source>
</evidence>
<dbReference type="Proteomes" id="UP000317977">
    <property type="component" value="Unassembled WGS sequence"/>
</dbReference>
<sequence>MVPATAARMSTYSPAYSIENPPMRPVTKVSLLGIRLAIVALAIYWIAIFTGTHLPAVHDFSPKVNDKIKHFSAFFGLALLMCYTTNSDRLLKRFAMIAAVGMAYAAFDEITQGLVPGRTTDVMDFAADTAGILTAIGCYAVARMIVVNRRPAV</sequence>
<reference evidence="3 4" key="1">
    <citation type="submission" date="2019-02" db="EMBL/GenBank/DDBJ databases">
        <title>Deep-cultivation of Planctomycetes and their phenomic and genomic characterization uncovers novel biology.</title>
        <authorList>
            <person name="Wiegand S."/>
            <person name="Jogler M."/>
            <person name="Boedeker C."/>
            <person name="Pinto D."/>
            <person name="Vollmers J."/>
            <person name="Rivas-Marin E."/>
            <person name="Kohn T."/>
            <person name="Peeters S.H."/>
            <person name="Heuer A."/>
            <person name="Rast P."/>
            <person name="Oberbeckmann S."/>
            <person name="Bunk B."/>
            <person name="Jeske O."/>
            <person name="Meyerdierks A."/>
            <person name="Storesund J.E."/>
            <person name="Kallscheuer N."/>
            <person name="Luecker S."/>
            <person name="Lage O.M."/>
            <person name="Pohl T."/>
            <person name="Merkel B.J."/>
            <person name="Hornburger P."/>
            <person name="Mueller R.-W."/>
            <person name="Bruemmer F."/>
            <person name="Labrenz M."/>
            <person name="Spormann A.M."/>
            <person name="Op Den Camp H."/>
            <person name="Overmann J."/>
            <person name="Amann R."/>
            <person name="Jetten M.S.M."/>
            <person name="Mascher T."/>
            <person name="Medema M.H."/>
            <person name="Devos D.P."/>
            <person name="Kaster A.-K."/>
            <person name="Ovreas L."/>
            <person name="Rohde M."/>
            <person name="Galperin M.Y."/>
            <person name="Jogler C."/>
        </authorList>
    </citation>
    <scope>NUCLEOTIDE SEQUENCE [LARGE SCALE GENOMIC DNA]</scope>
    <source>
        <strain evidence="3 4">Poly59</strain>
    </source>
</reference>